<evidence type="ECO:0000313" key="4">
    <source>
        <dbReference type="Proteomes" id="UP000179807"/>
    </source>
</evidence>
<dbReference type="Gene3D" id="1.25.40.20">
    <property type="entry name" value="Ankyrin repeat-containing domain"/>
    <property type="match status" value="1"/>
</dbReference>
<reference evidence="3" key="1">
    <citation type="submission" date="2016-10" db="EMBL/GenBank/DDBJ databases">
        <authorList>
            <person name="Benchimol M."/>
            <person name="Almeida L.G."/>
            <person name="Vasconcelos A.T."/>
            <person name="Perreira-Neves A."/>
            <person name="Rosa I.A."/>
            <person name="Tasca T."/>
            <person name="Bogo M.R."/>
            <person name="de Souza W."/>
        </authorList>
    </citation>
    <scope>NUCLEOTIDE SEQUENCE [LARGE SCALE GENOMIC DNA]</scope>
    <source>
        <strain evidence="3">K</strain>
    </source>
</reference>
<keyword evidence="1" id="KW-0677">Repeat</keyword>
<dbReference type="Pfam" id="PF12796">
    <property type="entry name" value="Ank_2"/>
    <property type="match status" value="1"/>
</dbReference>
<dbReference type="GeneID" id="94832862"/>
<dbReference type="InterPro" id="IPR051165">
    <property type="entry name" value="Multifunctional_ANK_Repeat"/>
</dbReference>
<dbReference type="SMART" id="SM00248">
    <property type="entry name" value="ANK"/>
    <property type="match status" value="5"/>
</dbReference>
<evidence type="ECO:0000256" key="1">
    <source>
        <dbReference type="ARBA" id="ARBA00022737"/>
    </source>
</evidence>
<dbReference type="InterPro" id="IPR002110">
    <property type="entry name" value="Ankyrin_rpt"/>
</dbReference>
<keyword evidence="4" id="KW-1185">Reference proteome</keyword>
<dbReference type="OrthoDB" id="1577640at2759"/>
<dbReference type="VEuPathDB" id="TrichDB:TRFO_15027"/>
<organism evidence="3 4">
    <name type="scientific">Tritrichomonas foetus</name>
    <dbReference type="NCBI Taxonomy" id="1144522"/>
    <lineage>
        <taxon>Eukaryota</taxon>
        <taxon>Metamonada</taxon>
        <taxon>Parabasalia</taxon>
        <taxon>Tritrichomonadida</taxon>
        <taxon>Tritrichomonadidae</taxon>
        <taxon>Tritrichomonas</taxon>
    </lineage>
</organism>
<evidence type="ECO:0000256" key="2">
    <source>
        <dbReference type="ARBA" id="ARBA00023043"/>
    </source>
</evidence>
<dbReference type="RefSeq" id="XP_068367655.1">
    <property type="nucleotide sequence ID" value="XM_068498158.1"/>
</dbReference>
<dbReference type="PANTHER" id="PTHR24123:SF141">
    <property type="entry name" value="ANKYRIN 2, ISOFORM U"/>
    <property type="match status" value="1"/>
</dbReference>
<proteinExistence type="predicted"/>
<accession>A0A1J4KTA2</accession>
<dbReference type="SUPFAM" id="SSF48403">
    <property type="entry name" value="Ankyrin repeat"/>
    <property type="match status" value="1"/>
</dbReference>
<evidence type="ECO:0000313" key="3">
    <source>
        <dbReference type="EMBL" id="OHT14519.1"/>
    </source>
</evidence>
<gene>
    <name evidence="3" type="ORF">TRFO_15027</name>
</gene>
<comment type="caution">
    <text evidence="3">The sequence shown here is derived from an EMBL/GenBank/DDBJ whole genome shotgun (WGS) entry which is preliminary data.</text>
</comment>
<sequence length="395" mass="44550">MEILDMVKIVKENDANELKRIKDAEDLKCSNFTLDCPNSSGFIPYYNITILHAAAFYDSLECFIFLIDECGFTYREESANSYFPLHYACCSGAYEVASYILEKDPEEAKMVPPGLSHHFLFFAAIGGNPEIMRELFEKGADLSNRANTLDDPIGRAVMVGNIACLKILLEHGKIGASGDNSPIINSVINSRPDATMILLESASPEDIVKFNREGKSFFTYAAFCGIKFKEPVLYALKLIGSLPIEVPRESPEKGVCHWICQFADLEIAEAMLSTRFYDINRYILKAGSGPYQLLDRKDLKEDTIIQLLSLLIQKGFDLNRRENLNNNNGLPDTPSLLEKICLFTMIKLYKVIGFLIDHGADPMAPCVRNGKPLYDNIKERKMLKLLEVFDEHMHK</sequence>
<dbReference type="EMBL" id="MLAK01000353">
    <property type="protein sequence ID" value="OHT14519.1"/>
    <property type="molecule type" value="Genomic_DNA"/>
</dbReference>
<protein>
    <submittedName>
        <fullName evidence="3">Uncharacterized protein</fullName>
    </submittedName>
</protein>
<name>A0A1J4KTA2_9EUKA</name>
<dbReference type="PANTHER" id="PTHR24123">
    <property type="entry name" value="ANKYRIN REPEAT-CONTAINING"/>
    <property type="match status" value="1"/>
</dbReference>
<dbReference type="Proteomes" id="UP000179807">
    <property type="component" value="Unassembled WGS sequence"/>
</dbReference>
<dbReference type="InterPro" id="IPR036770">
    <property type="entry name" value="Ankyrin_rpt-contain_sf"/>
</dbReference>
<dbReference type="AlphaFoldDB" id="A0A1J4KTA2"/>
<keyword evidence="2" id="KW-0040">ANK repeat</keyword>